<dbReference type="SUPFAM" id="SSF57716">
    <property type="entry name" value="Glucocorticoid receptor-like (DNA-binding domain)"/>
    <property type="match status" value="4"/>
</dbReference>
<dbReference type="Proteomes" id="UP001172457">
    <property type="component" value="Chromosome 3"/>
</dbReference>
<feature type="domain" description="LIM zinc-binding" evidence="7">
    <location>
        <begin position="8"/>
        <end position="80"/>
    </location>
</feature>
<accession>A0AA38TLJ8</accession>
<keyword evidence="3 4" id="KW-0440">LIM domain</keyword>
<dbReference type="PANTHER" id="PTHR24206">
    <property type="entry name" value="OS06G0237300 PROTEIN"/>
    <property type="match status" value="1"/>
</dbReference>
<keyword evidence="6" id="KW-0812">Transmembrane</keyword>
<dbReference type="AlphaFoldDB" id="A0AA38TLJ8"/>
<dbReference type="PROSITE" id="PS00478">
    <property type="entry name" value="LIM_DOMAIN_1"/>
    <property type="match status" value="1"/>
</dbReference>
<dbReference type="GO" id="GO:0051017">
    <property type="term" value="P:actin filament bundle assembly"/>
    <property type="evidence" value="ECO:0007669"/>
    <property type="project" value="UniProtKB-ARBA"/>
</dbReference>
<keyword evidence="1 4" id="KW-0479">Metal-binding</keyword>
<reference evidence="8" key="1">
    <citation type="submission" date="2023-03" db="EMBL/GenBank/DDBJ databases">
        <title>Chromosome-scale reference genome and RAD-based genetic map of yellow starthistle (Centaurea solstitialis) reveal putative structural variation and QTLs associated with invader traits.</title>
        <authorList>
            <person name="Reatini B."/>
            <person name="Cang F.A."/>
            <person name="Jiang Q."/>
            <person name="Mckibben M.T.W."/>
            <person name="Barker M.S."/>
            <person name="Rieseberg L.H."/>
            <person name="Dlugosch K.M."/>
        </authorList>
    </citation>
    <scope>NUCLEOTIDE SEQUENCE</scope>
    <source>
        <strain evidence="8">CAN-66</strain>
        <tissue evidence="8">Leaf</tissue>
    </source>
</reference>
<evidence type="ECO:0000313" key="8">
    <source>
        <dbReference type="EMBL" id="KAJ9556261.1"/>
    </source>
</evidence>
<evidence type="ECO:0000259" key="7">
    <source>
        <dbReference type="PROSITE" id="PS50023"/>
    </source>
</evidence>
<protein>
    <recommendedName>
        <fullName evidence="7">LIM zinc-binding domain-containing protein</fullName>
    </recommendedName>
</protein>
<feature type="compositionally biased region" description="Basic and acidic residues" evidence="5">
    <location>
        <begin position="189"/>
        <end position="208"/>
    </location>
</feature>
<name>A0AA38TLJ8_9ASTR</name>
<evidence type="ECO:0000256" key="6">
    <source>
        <dbReference type="SAM" id="Phobius"/>
    </source>
</evidence>
<dbReference type="GO" id="GO:0046872">
    <property type="term" value="F:metal ion binding"/>
    <property type="evidence" value="ECO:0007669"/>
    <property type="project" value="UniProtKB-KW"/>
</dbReference>
<evidence type="ECO:0000256" key="5">
    <source>
        <dbReference type="SAM" id="MobiDB-lite"/>
    </source>
</evidence>
<evidence type="ECO:0000256" key="1">
    <source>
        <dbReference type="ARBA" id="ARBA00022723"/>
    </source>
</evidence>
<evidence type="ECO:0000256" key="4">
    <source>
        <dbReference type="PROSITE-ProRule" id="PRU00125"/>
    </source>
</evidence>
<dbReference type="EMBL" id="JARYMX010000003">
    <property type="protein sequence ID" value="KAJ9556261.1"/>
    <property type="molecule type" value="Genomic_DNA"/>
</dbReference>
<evidence type="ECO:0000256" key="3">
    <source>
        <dbReference type="ARBA" id="ARBA00023038"/>
    </source>
</evidence>
<organism evidence="8 9">
    <name type="scientific">Centaurea solstitialis</name>
    <name type="common">yellow star-thistle</name>
    <dbReference type="NCBI Taxonomy" id="347529"/>
    <lineage>
        <taxon>Eukaryota</taxon>
        <taxon>Viridiplantae</taxon>
        <taxon>Streptophyta</taxon>
        <taxon>Embryophyta</taxon>
        <taxon>Tracheophyta</taxon>
        <taxon>Spermatophyta</taxon>
        <taxon>Magnoliopsida</taxon>
        <taxon>eudicotyledons</taxon>
        <taxon>Gunneridae</taxon>
        <taxon>Pentapetalae</taxon>
        <taxon>asterids</taxon>
        <taxon>campanulids</taxon>
        <taxon>Asterales</taxon>
        <taxon>Asteraceae</taxon>
        <taxon>Carduoideae</taxon>
        <taxon>Cardueae</taxon>
        <taxon>Centaureinae</taxon>
        <taxon>Centaurea</taxon>
    </lineage>
</organism>
<keyword evidence="6" id="KW-0472">Membrane</keyword>
<comment type="caution">
    <text evidence="8">The sequence shown here is derived from an EMBL/GenBank/DDBJ whole genome shotgun (WGS) entry which is preliminary data.</text>
</comment>
<keyword evidence="2 4" id="KW-0862">Zinc</keyword>
<dbReference type="SMART" id="SM00132">
    <property type="entry name" value="LIM"/>
    <property type="match status" value="2"/>
</dbReference>
<feature type="region of interest" description="Disordered" evidence="5">
    <location>
        <begin position="185"/>
        <end position="214"/>
    </location>
</feature>
<evidence type="ECO:0000256" key="2">
    <source>
        <dbReference type="ARBA" id="ARBA00022833"/>
    </source>
</evidence>
<dbReference type="Pfam" id="PF00412">
    <property type="entry name" value="LIM"/>
    <property type="match status" value="2"/>
</dbReference>
<dbReference type="PROSITE" id="PS50023">
    <property type="entry name" value="LIM_DOMAIN_2"/>
    <property type="match status" value="2"/>
</dbReference>
<feature type="transmembrane region" description="Helical" evidence="6">
    <location>
        <begin position="42"/>
        <end position="61"/>
    </location>
</feature>
<proteinExistence type="predicted"/>
<feature type="domain" description="LIM zinc-binding" evidence="7">
    <location>
        <begin position="115"/>
        <end position="175"/>
    </location>
</feature>
<dbReference type="InterPro" id="IPR001781">
    <property type="entry name" value="Znf_LIM"/>
</dbReference>
<dbReference type="FunFam" id="2.10.110.10:FF:000002">
    <property type="entry name" value="LIM domain and actin-binding 1"/>
    <property type="match status" value="1"/>
</dbReference>
<dbReference type="GO" id="GO:0051015">
    <property type="term" value="F:actin filament binding"/>
    <property type="evidence" value="ECO:0007669"/>
    <property type="project" value="UniProtKB-ARBA"/>
</dbReference>
<dbReference type="Gene3D" id="2.10.110.10">
    <property type="entry name" value="Cysteine Rich Protein"/>
    <property type="match status" value="2"/>
</dbReference>
<gene>
    <name evidence="8" type="ORF">OSB04_010875</name>
</gene>
<sequence>MGFAGTVDRCNACNKVVYFIDYMTVDGIIYHKSCFKCTHCKGNLVVSFFFSQFFLFMMYNYSSMDGVLYCKPHFEQLFKQTGNFNKNFRTSKQNKENSTSRAPHKFASFFTGTQDKCPSCQKTVYPLEQITMEGEPYHKRCFRCAYRGCPLTHSSYAAHNNILYCRHHFSQLFLEKGDFAHVLKAANRQKSENEQAEKAPEQETKPETTLESDE</sequence>
<keyword evidence="9" id="KW-1185">Reference proteome</keyword>
<keyword evidence="6" id="KW-1133">Transmembrane helix</keyword>
<evidence type="ECO:0000313" key="9">
    <source>
        <dbReference type="Proteomes" id="UP001172457"/>
    </source>
</evidence>